<accession>A0ABM9CXS3</accession>
<evidence type="ECO:0000313" key="1">
    <source>
        <dbReference type="EMBL" id="CAH1225538.1"/>
    </source>
</evidence>
<dbReference type="EMBL" id="CAKMMW010000025">
    <property type="protein sequence ID" value="CAH1225538.1"/>
    <property type="molecule type" value="Genomic_DNA"/>
</dbReference>
<gene>
    <name evidence="1" type="ORF">PAECIP111891_05823</name>
</gene>
<name>A0ABM9CXS3_9BACL</name>
<comment type="caution">
    <text evidence="1">The sequence shown here is derived from an EMBL/GenBank/DDBJ whole genome shotgun (WGS) entry which is preliminary data.</text>
</comment>
<reference evidence="1" key="1">
    <citation type="submission" date="2022-01" db="EMBL/GenBank/DDBJ databases">
        <authorList>
            <person name="Criscuolo A."/>
        </authorList>
    </citation>
    <scope>NUCLEOTIDE SEQUENCE</scope>
    <source>
        <strain evidence="1">CIP111891</strain>
    </source>
</reference>
<sequence length="214" mass="24805">MMRRMYRAQVKEGCEVGFALSLAQEAASWQSQLRGQGVVSCSIFTKGSGVFLYFETTGEGCEWEWPTTCKLLLETWPGGFEGLQRYAVPMLDIYHDGEPEMREDRLQSGRERVGMLARLKPSKYSSYIFYHYAMQEEKPSCFNPTYIIGAHEELIFSYHERPAPAFEHGATRMKWPAPITPDNWHETMKPHFIPWSENEQGPVLWEKMDTILSF</sequence>
<organism evidence="1 2">
    <name type="scientific">Paenibacillus allorhizoplanae</name>
    <dbReference type="NCBI Taxonomy" id="2905648"/>
    <lineage>
        <taxon>Bacteria</taxon>
        <taxon>Bacillati</taxon>
        <taxon>Bacillota</taxon>
        <taxon>Bacilli</taxon>
        <taxon>Bacillales</taxon>
        <taxon>Paenibacillaceae</taxon>
        <taxon>Paenibacillus</taxon>
    </lineage>
</organism>
<evidence type="ECO:0000313" key="2">
    <source>
        <dbReference type="Proteomes" id="UP000838821"/>
    </source>
</evidence>
<keyword evidence="2" id="KW-1185">Reference proteome</keyword>
<dbReference type="Proteomes" id="UP000838821">
    <property type="component" value="Unassembled WGS sequence"/>
</dbReference>
<protein>
    <submittedName>
        <fullName evidence="1">Uncharacterized protein</fullName>
    </submittedName>
</protein>
<proteinExistence type="predicted"/>